<reference evidence="3 4" key="1">
    <citation type="submission" date="2011-07" db="EMBL/GenBank/DDBJ databases">
        <authorList>
            <person name="Coyne R."/>
            <person name="Brami D."/>
            <person name="Johnson J."/>
            <person name="Hostetler J."/>
            <person name="Hannick L."/>
            <person name="Clark T."/>
            <person name="Cassidy-Hanley D."/>
            <person name="Inman J."/>
        </authorList>
    </citation>
    <scope>NUCLEOTIDE SEQUENCE [LARGE SCALE GENOMIC DNA]</scope>
    <source>
        <strain evidence="3 4">G5</strain>
    </source>
</reference>
<feature type="region of interest" description="Disordered" evidence="1">
    <location>
        <begin position="624"/>
        <end position="653"/>
    </location>
</feature>
<name>G0QRM3_ICHMU</name>
<dbReference type="PANTHER" id="PTHR31600">
    <property type="entry name" value="TINY MACROCYSTS PROTEIN B-RELATED"/>
    <property type="match status" value="1"/>
</dbReference>
<gene>
    <name evidence="3" type="ORF">IMG5_095090</name>
</gene>
<evidence type="ECO:0000256" key="1">
    <source>
        <dbReference type="SAM" id="MobiDB-lite"/>
    </source>
</evidence>
<sequence length="1374" mass="161756">MFGALILHKKDCNTNKCPCKMSQFNNLAGDEKPTISGGMVIDLGKDLKIKGVDFPRLSQSMDIFEIWFMEYIDFSFEKLITDLIRKNQEEDAQEVSLRYWFFLIKFKKNQIKALYQNKVMANQLKNKGSFFCTVERSLTNLIENRIKERDKAHFYSYSQKDRYDAVNNSKFDVMVNSETIKDKLKKLLGILIQDKCQYFENMIKGFNSLEKMRVDTLEFLKYVQYFEKTIQEEINKNKGNIYFLKFKSLLSAYVLFDPLHCKELEQEFDDVIIKDKAQDSSNTITSCNILQGNVGSIIASFQSLQNNGKILKFSEKIPSIFSYGRQEFQLIVINIQIYIFIYFNKNKYLQFLKENIKFLIPNCISILHDYFLKRLVNTGVAKSVRNFRPMFGLDQGGYIFKVKLFINYYFVKQDDFAFSSLIVKQPSNFMFIILNSSGYIEGICKGFAQLIHAEDMDQQFMKKCHIAFLIPQFMDFLQKFNKREEYSFLKFKMIVPKGFFCFFFFKKKIKQKKDTIKMANSFIQHHSNFQNLKSFSKEWINNINSFTCGVQLENNKETEYEITFNFYHEFFHLEESEVLLYYVEIQSYVFWDEVQNSIFSTGTNQSKNSNNNQNLRLVNQELQEKDDEEVEDEDDDQQESKKQLEIKKQEEEEEVEKEIIIQTEVQQGLITTEIDESNNYFLNTQHQEQINQIIKSNNSNEDCNNNKQQNNENQEEESKDSVKISVAENEDKVDIAEHFKKMNQANNNNNNYEQGSQSNSVNSSTNVILKSIITNTSSQDTPAFMLLLYTVFLFQFTVFITVVIVLVITTSQNFNDYTSGLNEMGRQAKLLLPVSQTLISTDLVCLKNLKLGYQYDIQIHNFLISQIQTSYDDYKEALFNLIGKQVKYSYQNSIFDFTLEAIVKADNKESQVQLYYTEFLKKVGESIYQLTLENIQKLILEQNDQRFILTNNLQNIYKLVHQSQIEVNNDVESLKSSIITLNQFSVILAIFLIILSFGFLYPSYRTLRFNSQRILMIVSRMKEEETNDIIDNLRIISKKLYSDDDEYLHLDFSNLALREQSENQVKISSQRNKAKKSKYQRQNYLYDRISKQNLQFLNFLFTLFILCLLSTVFFLIIFIYMDQFSSKFGIPAENYKNFVEACLQFSAMQSSHNILILNNLFFQKKGFQYVSNLKKQEIMQLRDDLFQQSTTFFTEKYLNIALSSEGNFKTNLYELISGRVCDLKILDEKYKNTCQNNMEGLLNRGLLNTIKTVFNIIQIQMLTKDWVQLGESKEYQESLIQLQLVIFFLKTIIGYFEGENIRIKDEFVSNLQLILILGSIFYVLIFILIIGFYMRKLKTEYLTIKKAIQIIPYKRLTEDQMTVFLLQKIMDIGR</sequence>
<protein>
    <recommendedName>
        <fullName evidence="5">Transmembrane protein</fullName>
    </recommendedName>
</protein>
<feature type="compositionally biased region" description="Low complexity" evidence="1">
    <location>
        <begin position="697"/>
        <end position="712"/>
    </location>
</feature>
<evidence type="ECO:0000313" key="4">
    <source>
        <dbReference type="Proteomes" id="UP000008983"/>
    </source>
</evidence>
<dbReference type="RefSeq" id="XP_004035630.1">
    <property type="nucleotide sequence ID" value="XM_004035582.1"/>
</dbReference>
<feature type="compositionally biased region" description="Acidic residues" evidence="1">
    <location>
        <begin position="624"/>
        <end position="637"/>
    </location>
</feature>
<dbReference type="EMBL" id="GL983776">
    <property type="protein sequence ID" value="EGR32144.1"/>
    <property type="molecule type" value="Genomic_DNA"/>
</dbReference>
<evidence type="ECO:0000313" key="3">
    <source>
        <dbReference type="EMBL" id="EGR32144.1"/>
    </source>
</evidence>
<evidence type="ECO:0000256" key="2">
    <source>
        <dbReference type="SAM" id="Phobius"/>
    </source>
</evidence>
<feature type="transmembrane region" description="Helical" evidence="2">
    <location>
        <begin position="984"/>
        <end position="1004"/>
    </location>
</feature>
<dbReference type="STRING" id="857967.G0QRM3"/>
<feature type="transmembrane region" description="Helical" evidence="2">
    <location>
        <begin position="1096"/>
        <end position="1121"/>
    </location>
</feature>
<organism evidence="3 4">
    <name type="scientific">Ichthyophthirius multifiliis</name>
    <name type="common">White spot disease agent</name>
    <name type="synonym">Ich</name>
    <dbReference type="NCBI Taxonomy" id="5932"/>
    <lineage>
        <taxon>Eukaryota</taxon>
        <taxon>Sar</taxon>
        <taxon>Alveolata</taxon>
        <taxon>Ciliophora</taxon>
        <taxon>Intramacronucleata</taxon>
        <taxon>Oligohymenophorea</taxon>
        <taxon>Hymenostomatida</taxon>
        <taxon>Ophryoglenina</taxon>
        <taxon>Ichthyophthirius</taxon>
    </lineage>
</organism>
<dbReference type="OMA" id="FQNEAIN"/>
<evidence type="ECO:0008006" key="5">
    <source>
        <dbReference type="Google" id="ProtNLM"/>
    </source>
</evidence>
<accession>G0QRM3</accession>
<dbReference type="eggNOG" id="ENOG502S84Y">
    <property type="taxonomic scope" value="Eukaryota"/>
</dbReference>
<dbReference type="OrthoDB" id="300803at2759"/>
<keyword evidence="2" id="KW-0472">Membrane</keyword>
<dbReference type="InterPro" id="IPR052994">
    <property type="entry name" value="Tiny_macrocysts_regulators"/>
</dbReference>
<dbReference type="InParanoid" id="G0QRM3"/>
<dbReference type="GeneID" id="14908298"/>
<proteinExistence type="predicted"/>
<feature type="transmembrane region" description="Helical" evidence="2">
    <location>
        <begin position="1311"/>
        <end position="1334"/>
    </location>
</feature>
<keyword evidence="2" id="KW-1133">Transmembrane helix</keyword>
<feature type="transmembrane region" description="Helical" evidence="2">
    <location>
        <begin position="786"/>
        <end position="808"/>
    </location>
</feature>
<dbReference type="PANTHER" id="PTHR31600:SF2">
    <property type="entry name" value="GAMETE ENRICHED GENE 10 PROTEIN-RELATED"/>
    <property type="match status" value="1"/>
</dbReference>
<feature type="compositionally biased region" description="Basic and acidic residues" evidence="1">
    <location>
        <begin position="638"/>
        <end position="650"/>
    </location>
</feature>
<keyword evidence="2" id="KW-0812">Transmembrane</keyword>
<dbReference type="Proteomes" id="UP000008983">
    <property type="component" value="Unassembled WGS sequence"/>
</dbReference>
<feature type="region of interest" description="Disordered" evidence="1">
    <location>
        <begin position="697"/>
        <end position="723"/>
    </location>
</feature>
<keyword evidence="4" id="KW-1185">Reference proteome</keyword>